<keyword evidence="11" id="KW-1185">Reference proteome</keyword>
<comment type="subcellular location">
    <subcellularLocation>
        <location evidence="1">Nucleus</location>
    </subcellularLocation>
</comment>
<dbReference type="PROSITE" id="PS01119">
    <property type="entry name" value="COPPER_FIST_1"/>
    <property type="match status" value="1"/>
</dbReference>
<dbReference type="GeneID" id="28975348"/>
<evidence type="ECO:0000256" key="5">
    <source>
        <dbReference type="ARBA" id="ARBA00023015"/>
    </source>
</evidence>
<dbReference type="FunFam" id="3.90.430.10:FF:000001">
    <property type="entry name" value="Copper fist DNA-binding protein"/>
    <property type="match status" value="1"/>
</dbReference>
<dbReference type="InterPro" id="IPR001083">
    <property type="entry name" value="Cu_fist_DNA-bd_dom"/>
</dbReference>
<organism evidence="10 11">
    <name type="scientific">Rhodotorula graminis (strain WP1)</name>
    <dbReference type="NCBI Taxonomy" id="578459"/>
    <lineage>
        <taxon>Eukaryota</taxon>
        <taxon>Fungi</taxon>
        <taxon>Dikarya</taxon>
        <taxon>Basidiomycota</taxon>
        <taxon>Pucciniomycotina</taxon>
        <taxon>Microbotryomycetes</taxon>
        <taxon>Sporidiobolales</taxon>
        <taxon>Sporidiobolaceae</taxon>
        <taxon>Rhodotorula</taxon>
    </lineage>
</organism>
<dbReference type="InterPro" id="IPR051763">
    <property type="entry name" value="Copper_Homeo_Regul"/>
</dbReference>
<dbReference type="PRINTS" id="PR00617">
    <property type="entry name" value="COPPERFIST"/>
</dbReference>
<reference evidence="10 11" key="1">
    <citation type="journal article" date="2015" name="Front. Microbiol.">
        <title>Genome sequence of the plant growth promoting endophytic yeast Rhodotorula graminis WP1.</title>
        <authorList>
            <person name="Firrincieli A."/>
            <person name="Otillar R."/>
            <person name="Salamov A."/>
            <person name="Schmutz J."/>
            <person name="Khan Z."/>
            <person name="Redman R.S."/>
            <person name="Fleck N.D."/>
            <person name="Lindquist E."/>
            <person name="Grigoriev I.V."/>
            <person name="Doty S.L."/>
        </authorList>
    </citation>
    <scope>NUCLEOTIDE SEQUENCE [LARGE SCALE GENOMIC DNA]</scope>
    <source>
        <strain evidence="10 11">WP1</strain>
    </source>
</reference>
<dbReference type="PANTHER" id="PTHR28088:SF5">
    <property type="entry name" value="TRANSCRIPTIONAL ACTIVATOR HAA1-RELATED"/>
    <property type="match status" value="1"/>
</dbReference>
<dbReference type="Gene3D" id="3.90.430.10">
    <property type="entry name" value="Copper fist DNA-binding domain"/>
    <property type="match status" value="1"/>
</dbReference>
<dbReference type="PANTHER" id="PTHR28088">
    <property type="entry name" value="TRANSCRIPTIONAL ACTIVATOR HAA1-RELATED"/>
    <property type="match status" value="1"/>
</dbReference>
<keyword evidence="2" id="KW-0479">Metal-binding</keyword>
<evidence type="ECO:0000259" key="9">
    <source>
        <dbReference type="PROSITE" id="PS50073"/>
    </source>
</evidence>
<dbReference type="STRING" id="578459.A0A0P9GGX3"/>
<protein>
    <recommendedName>
        <fullName evidence="9">Copper-fist domain-containing protein</fullName>
    </recommendedName>
</protein>
<dbReference type="PROSITE" id="PS50073">
    <property type="entry name" value="COPPER_FIST_2"/>
    <property type="match status" value="1"/>
</dbReference>
<evidence type="ECO:0000256" key="2">
    <source>
        <dbReference type="ARBA" id="ARBA00022723"/>
    </source>
</evidence>
<dbReference type="InterPro" id="IPR036395">
    <property type="entry name" value="Cu_fist_DNA-bd_dom_sf"/>
</dbReference>
<dbReference type="GO" id="GO:0005507">
    <property type="term" value="F:copper ion binding"/>
    <property type="evidence" value="ECO:0007669"/>
    <property type="project" value="InterPro"/>
</dbReference>
<dbReference type="SMART" id="SM01090">
    <property type="entry name" value="Copper-fist"/>
    <property type="match status" value="1"/>
</dbReference>
<keyword evidence="6" id="KW-0804">Transcription</keyword>
<keyword evidence="4" id="KW-0186">Copper</keyword>
<dbReference type="RefSeq" id="XP_018268191.1">
    <property type="nucleotide sequence ID" value="XM_018414900.1"/>
</dbReference>
<dbReference type="OrthoDB" id="5600085at2759"/>
<dbReference type="Pfam" id="PF00649">
    <property type="entry name" value="Copper-fist"/>
    <property type="match status" value="1"/>
</dbReference>
<dbReference type="GO" id="GO:0006878">
    <property type="term" value="P:intracellular copper ion homeostasis"/>
    <property type="evidence" value="ECO:0007669"/>
    <property type="project" value="TreeGrafter"/>
</dbReference>
<feature type="region of interest" description="Disordered" evidence="8">
    <location>
        <begin position="78"/>
        <end position="100"/>
    </location>
</feature>
<sequence>MVLIDGTKYACQQCIKGHRSSKCTHTARPLTEIKKKGRPTSQCTHCRQLRKTKSVHGRCDCAARDAEQKASPRLLPNGLVDAVSTPEPEGGSSSFTTTEPSGVTRLLNPCNCLRGGKCTCCSVVKRSAPKPFPGDEAAPVASTSSSAGGGCCSSSRTITNDDDDGGGDYFHDPVPPAIDFSRDIPVSTPSPGSSSHLAFPPTTAPLPPPPPSTTATTPSDALFLLPATHGTHACFCGPTCAGGGMTAPPMSGIELPSLWAHGAALPSSTSSSSADPFLTSTSTSTPNSTSPGTTTPLPSLRTLYPALLDLELGDPTTTTFAAGTAPAPPAPASESFEDAAAALALALGLGDQGGPRPQFRADCSAVYLAEPLDDACGGAAGAGGGTSGAEEDDDEGCHCSSACGCRGGANGGGGAVAQKQMQEQEQEKEEREAEMRRVAQLAALGAFG</sequence>
<dbReference type="SUPFAM" id="SSF57879">
    <property type="entry name" value="Zinc domain conserved in yeast copper-regulated transcription factors"/>
    <property type="match status" value="1"/>
</dbReference>
<dbReference type="GO" id="GO:0000981">
    <property type="term" value="F:DNA-binding transcription factor activity, RNA polymerase II-specific"/>
    <property type="evidence" value="ECO:0007669"/>
    <property type="project" value="TreeGrafter"/>
</dbReference>
<dbReference type="GO" id="GO:0000978">
    <property type="term" value="F:RNA polymerase II cis-regulatory region sequence-specific DNA binding"/>
    <property type="evidence" value="ECO:0007669"/>
    <property type="project" value="TreeGrafter"/>
</dbReference>
<evidence type="ECO:0000256" key="6">
    <source>
        <dbReference type="ARBA" id="ARBA00023163"/>
    </source>
</evidence>
<gene>
    <name evidence="10" type="ORF">RHOBADRAFT_46984</name>
</gene>
<evidence type="ECO:0000313" key="10">
    <source>
        <dbReference type="EMBL" id="KPV72142.1"/>
    </source>
</evidence>
<evidence type="ECO:0000256" key="7">
    <source>
        <dbReference type="ARBA" id="ARBA00023242"/>
    </source>
</evidence>
<feature type="region of interest" description="Disordered" evidence="8">
    <location>
        <begin position="264"/>
        <end position="299"/>
    </location>
</feature>
<dbReference type="Proteomes" id="UP000053890">
    <property type="component" value="Unassembled WGS sequence"/>
</dbReference>
<keyword evidence="3" id="KW-0862">Zinc</keyword>
<dbReference type="OMA" id="QCIKGHR"/>
<accession>A0A0P9GGX3</accession>
<keyword evidence="7" id="KW-0539">Nucleus</keyword>
<evidence type="ECO:0000256" key="4">
    <source>
        <dbReference type="ARBA" id="ARBA00023008"/>
    </source>
</evidence>
<dbReference type="GO" id="GO:0006879">
    <property type="term" value="P:intracellular iron ion homeostasis"/>
    <property type="evidence" value="ECO:0007669"/>
    <property type="project" value="TreeGrafter"/>
</dbReference>
<feature type="domain" description="Copper-fist" evidence="9">
    <location>
        <begin position="1"/>
        <end position="40"/>
    </location>
</feature>
<proteinExistence type="predicted"/>
<feature type="region of interest" description="Disordered" evidence="8">
    <location>
        <begin position="131"/>
        <end position="219"/>
    </location>
</feature>
<evidence type="ECO:0000256" key="3">
    <source>
        <dbReference type="ARBA" id="ARBA00022833"/>
    </source>
</evidence>
<name>A0A0P9GGX3_RHOGW</name>
<dbReference type="GO" id="GO:0005634">
    <property type="term" value="C:nucleus"/>
    <property type="evidence" value="ECO:0007669"/>
    <property type="project" value="UniProtKB-SubCell"/>
</dbReference>
<evidence type="ECO:0000313" key="11">
    <source>
        <dbReference type="Proteomes" id="UP000053890"/>
    </source>
</evidence>
<dbReference type="EMBL" id="KQ474088">
    <property type="protein sequence ID" value="KPV72142.1"/>
    <property type="molecule type" value="Genomic_DNA"/>
</dbReference>
<evidence type="ECO:0000256" key="8">
    <source>
        <dbReference type="SAM" id="MobiDB-lite"/>
    </source>
</evidence>
<feature type="compositionally biased region" description="Pro residues" evidence="8">
    <location>
        <begin position="202"/>
        <end position="212"/>
    </location>
</feature>
<feature type="region of interest" description="Disordered" evidence="8">
    <location>
        <begin position="410"/>
        <end position="433"/>
    </location>
</feature>
<feature type="compositionally biased region" description="Polar residues" evidence="8">
    <location>
        <begin position="91"/>
        <end position="100"/>
    </location>
</feature>
<dbReference type="SMART" id="SM00412">
    <property type="entry name" value="Cu_FIST"/>
    <property type="match status" value="1"/>
</dbReference>
<feature type="compositionally biased region" description="Polar residues" evidence="8">
    <location>
        <begin position="187"/>
        <end position="196"/>
    </location>
</feature>
<evidence type="ECO:0000256" key="1">
    <source>
        <dbReference type="ARBA" id="ARBA00004123"/>
    </source>
</evidence>
<keyword evidence="5" id="KW-0805">Transcription regulation</keyword>
<dbReference type="GO" id="GO:0045944">
    <property type="term" value="P:positive regulation of transcription by RNA polymerase II"/>
    <property type="evidence" value="ECO:0007669"/>
    <property type="project" value="TreeGrafter"/>
</dbReference>
<dbReference type="AlphaFoldDB" id="A0A0P9GGX3"/>